<dbReference type="PRINTS" id="PR00344">
    <property type="entry name" value="BCTRLSENSOR"/>
</dbReference>
<dbReference type="InterPro" id="IPR004358">
    <property type="entry name" value="Sig_transdc_His_kin-like_C"/>
</dbReference>
<dbReference type="InterPro" id="IPR003661">
    <property type="entry name" value="HisK_dim/P_dom"/>
</dbReference>
<protein>
    <recommendedName>
        <fullName evidence="2">histidine kinase</fullName>
        <ecNumber evidence="2">2.7.13.3</ecNumber>
    </recommendedName>
</protein>
<dbReference type="Pfam" id="PF02518">
    <property type="entry name" value="HATPase_c"/>
    <property type="match status" value="1"/>
</dbReference>
<dbReference type="PROSITE" id="PS50109">
    <property type="entry name" value="HIS_KIN"/>
    <property type="match status" value="1"/>
</dbReference>
<dbReference type="GO" id="GO:0000155">
    <property type="term" value="F:phosphorelay sensor kinase activity"/>
    <property type="evidence" value="ECO:0007669"/>
    <property type="project" value="InterPro"/>
</dbReference>
<evidence type="ECO:0000256" key="4">
    <source>
        <dbReference type="ARBA" id="ARBA00022679"/>
    </source>
</evidence>
<reference evidence="9" key="2">
    <citation type="submission" date="2020-09" db="EMBL/GenBank/DDBJ databases">
        <authorList>
            <person name="Sun Q."/>
            <person name="Zhou Y."/>
        </authorList>
    </citation>
    <scope>NUCLEOTIDE SEQUENCE</scope>
    <source>
        <strain evidence="9">CGMCC 1.15290</strain>
    </source>
</reference>
<dbReference type="CDD" id="cd00082">
    <property type="entry name" value="HisKA"/>
    <property type="match status" value="1"/>
</dbReference>
<sequence length="475" mass="54455">MKSISFSYKAIAVASFLILSAVQFFLIYNTYNLKGEHYYIAEKDIIKEEYGAIISNELAYPGGVRIIDKYLNGASIRHLETLYNSNKKAFETYQQQITDSMYHDLVRNNIMDSFMQRVTEKHHLAKNFRYALIINQLSVTFKNNVYIPLYKAGTSYPLIDEKLQKPYGILLGGTLTDIKLQNQTNSITVSVASNYTYKITIALHADTPYRMLGILKSILPILLLSLISIILVVFLFYITFRNWQQQKKLAEMKSDFVNSITHEFHTPLAAIMIANKNLQNSRIIEDKKNIGPLTDIIQRQSDRLKSLFEQVWDITNTQQPHLNKKQQSLHLLLDDILLDYRLKLTDSNIQLSFTPDATSDVIRVDTFWLTTMLTNLFDNALKYNNSSSKEIHVRTVNSGSKLILEIADNGIGMSPETQKLIFEKFYRHPGVLKNSKGLGVGLYYVKLCIDAHQWNIDINSEPGKGSRFNIIIPVN</sequence>
<evidence type="ECO:0000313" key="10">
    <source>
        <dbReference type="Proteomes" id="UP000627292"/>
    </source>
</evidence>
<evidence type="ECO:0000256" key="2">
    <source>
        <dbReference type="ARBA" id="ARBA00012438"/>
    </source>
</evidence>
<organism evidence="9 10">
    <name type="scientific">Filimonas zeae</name>
    <dbReference type="NCBI Taxonomy" id="1737353"/>
    <lineage>
        <taxon>Bacteria</taxon>
        <taxon>Pseudomonadati</taxon>
        <taxon>Bacteroidota</taxon>
        <taxon>Chitinophagia</taxon>
        <taxon>Chitinophagales</taxon>
        <taxon>Chitinophagaceae</taxon>
        <taxon>Filimonas</taxon>
    </lineage>
</organism>
<dbReference type="CDD" id="cd00075">
    <property type="entry name" value="HATPase"/>
    <property type="match status" value="1"/>
</dbReference>
<dbReference type="Pfam" id="PF00512">
    <property type="entry name" value="HisKA"/>
    <property type="match status" value="1"/>
</dbReference>
<dbReference type="EC" id="2.7.13.3" evidence="2"/>
<keyword evidence="10" id="KW-1185">Reference proteome</keyword>
<dbReference type="EMBL" id="BMIB01000006">
    <property type="protein sequence ID" value="GGH80952.1"/>
    <property type="molecule type" value="Genomic_DNA"/>
</dbReference>
<dbReference type="Gene3D" id="3.30.565.10">
    <property type="entry name" value="Histidine kinase-like ATPase, C-terminal domain"/>
    <property type="match status" value="1"/>
</dbReference>
<dbReference type="SUPFAM" id="SSF55874">
    <property type="entry name" value="ATPase domain of HSP90 chaperone/DNA topoisomerase II/histidine kinase"/>
    <property type="match status" value="1"/>
</dbReference>
<dbReference type="AlphaFoldDB" id="A0A917J318"/>
<feature type="transmembrane region" description="Helical" evidence="7">
    <location>
        <begin position="6"/>
        <end position="28"/>
    </location>
</feature>
<comment type="caution">
    <text evidence="9">The sequence shown here is derived from an EMBL/GenBank/DDBJ whole genome shotgun (WGS) entry which is preliminary data.</text>
</comment>
<dbReference type="Proteomes" id="UP000627292">
    <property type="component" value="Unassembled WGS sequence"/>
</dbReference>
<comment type="catalytic activity">
    <reaction evidence="1">
        <text>ATP + protein L-histidine = ADP + protein N-phospho-L-histidine.</text>
        <dbReference type="EC" id="2.7.13.3"/>
    </reaction>
</comment>
<keyword evidence="4" id="KW-0808">Transferase</keyword>
<accession>A0A917J318</accession>
<feature type="transmembrane region" description="Helical" evidence="7">
    <location>
        <begin position="218"/>
        <end position="240"/>
    </location>
</feature>
<keyword evidence="7" id="KW-1133">Transmembrane helix</keyword>
<dbReference type="PANTHER" id="PTHR43711">
    <property type="entry name" value="TWO-COMPONENT HISTIDINE KINASE"/>
    <property type="match status" value="1"/>
</dbReference>
<evidence type="ECO:0000256" key="1">
    <source>
        <dbReference type="ARBA" id="ARBA00000085"/>
    </source>
</evidence>
<proteinExistence type="predicted"/>
<keyword evidence="5 9" id="KW-0418">Kinase</keyword>
<evidence type="ECO:0000256" key="6">
    <source>
        <dbReference type="ARBA" id="ARBA00023012"/>
    </source>
</evidence>
<dbReference type="InterPro" id="IPR003594">
    <property type="entry name" value="HATPase_dom"/>
</dbReference>
<feature type="domain" description="Histidine kinase" evidence="8">
    <location>
        <begin position="259"/>
        <end position="475"/>
    </location>
</feature>
<dbReference type="SMART" id="SM00388">
    <property type="entry name" value="HisKA"/>
    <property type="match status" value="1"/>
</dbReference>
<dbReference type="SMART" id="SM00387">
    <property type="entry name" value="HATPase_c"/>
    <property type="match status" value="1"/>
</dbReference>
<reference evidence="9" key="1">
    <citation type="journal article" date="2014" name="Int. J. Syst. Evol. Microbiol.">
        <title>Complete genome sequence of Corynebacterium casei LMG S-19264T (=DSM 44701T), isolated from a smear-ripened cheese.</title>
        <authorList>
            <consortium name="US DOE Joint Genome Institute (JGI-PGF)"/>
            <person name="Walter F."/>
            <person name="Albersmeier A."/>
            <person name="Kalinowski J."/>
            <person name="Ruckert C."/>
        </authorList>
    </citation>
    <scope>NUCLEOTIDE SEQUENCE</scope>
    <source>
        <strain evidence="9">CGMCC 1.15290</strain>
    </source>
</reference>
<dbReference type="InterPro" id="IPR005467">
    <property type="entry name" value="His_kinase_dom"/>
</dbReference>
<dbReference type="SUPFAM" id="SSF47384">
    <property type="entry name" value="Homodimeric domain of signal transducing histidine kinase"/>
    <property type="match status" value="1"/>
</dbReference>
<evidence type="ECO:0000256" key="7">
    <source>
        <dbReference type="SAM" id="Phobius"/>
    </source>
</evidence>
<keyword evidence="7" id="KW-0812">Transmembrane</keyword>
<dbReference type="InterPro" id="IPR050736">
    <property type="entry name" value="Sensor_HK_Regulatory"/>
</dbReference>
<evidence type="ECO:0000256" key="3">
    <source>
        <dbReference type="ARBA" id="ARBA00022553"/>
    </source>
</evidence>
<dbReference type="PANTHER" id="PTHR43711:SF31">
    <property type="entry name" value="HISTIDINE KINASE"/>
    <property type="match status" value="1"/>
</dbReference>
<dbReference type="Gene3D" id="1.10.287.130">
    <property type="match status" value="1"/>
</dbReference>
<keyword evidence="3" id="KW-0597">Phosphoprotein</keyword>
<gene>
    <name evidence="9" type="ORF">GCM10011379_52590</name>
</gene>
<dbReference type="InterPro" id="IPR036890">
    <property type="entry name" value="HATPase_C_sf"/>
</dbReference>
<evidence type="ECO:0000256" key="5">
    <source>
        <dbReference type="ARBA" id="ARBA00022777"/>
    </source>
</evidence>
<dbReference type="InterPro" id="IPR036097">
    <property type="entry name" value="HisK_dim/P_sf"/>
</dbReference>
<keyword evidence="6" id="KW-0902">Two-component regulatory system</keyword>
<evidence type="ECO:0000313" key="9">
    <source>
        <dbReference type="EMBL" id="GGH80952.1"/>
    </source>
</evidence>
<evidence type="ECO:0000259" key="8">
    <source>
        <dbReference type="PROSITE" id="PS50109"/>
    </source>
</evidence>
<dbReference type="RefSeq" id="WP_188958228.1">
    <property type="nucleotide sequence ID" value="NZ_BMIB01000006.1"/>
</dbReference>
<keyword evidence="7" id="KW-0472">Membrane</keyword>
<name>A0A917J318_9BACT</name>